<comment type="similarity">
    <text evidence="1">Belongs to the CapA family.</text>
</comment>
<dbReference type="SUPFAM" id="SSF56300">
    <property type="entry name" value="Metallo-dependent phosphatases"/>
    <property type="match status" value="1"/>
</dbReference>
<reference evidence="3 4" key="1">
    <citation type="submission" date="2019-02" db="EMBL/GenBank/DDBJ databases">
        <title>Pedobacter sp. RP-1-14 sp. nov., isolated from Arctic soil.</title>
        <authorList>
            <person name="Dahal R.H."/>
        </authorList>
    </citation>
    <scope>NUCLEOTIDE SEQUENCE [LARGE SCALE GENOMIC DNA]</scope>
    <source>
        <strain evidence="3 4">RP-1-14</strain>
    </source>
</reference>
<dbReference type="SMART" id="SM00854">
    <property type="entry name" value="PGA_cap"/>
    <property type="match status" value="1"/>
</dbReference>
<organism evidence="3 4">
    <name type="scientific">Pedobacter psychroterrae</name>
    <dbReference type="NCBI Taxonomy" id="2530453"/>
    <lineage>
        <taxon>Bacteria</taxon>
        <taxon>Pseudomonadati</taxon>
        <taxon>Bacteroidota</taxon>
        <taxon>Sphingobacteriia</taxon>
        <taxon>Sphingobacteriales</taxon>
        <taxon>Sphingobacteriaceae</taxon>
        <taxon>Pedobacter</taxon>
    </lineage>
</organism>
<proteinExistence type="inferred from homology"/>
<dbReference type="PANTHER" id="PTHR33393:SF11">
    <property type="entry name" value="POLYGLUTAMINE SYNTHESIS ACCESSORY PROTEIN RV0574C-RELATED"/>
    <property type="match status" value="1"/>
</dbReference>
<sequence length="371" mass="42197">MKILITGDFVINKDYPISSISNEIVQTFAESDYNIVNLEAPVTENDREVFKTGPHLKSDSESTLIALKSLKVNLCTLANNHVLDYDEQGVLDTIDFCNNNGISTVGAGRNKQEASKIFYIDTEEGKIAIINVAENEWASATKTTAGANGMDLIDNAAQIKNAREVADYVFVIVHGGHEYYNLPSPRMQKQYRFYATQGADLVVGHHTHCINGYEEYNGVPIYYSLGNFLFTKVSNKEDWYVGLLLNVEILDGKIKAFLRPVGQQKESFKLDFLDDSHEKAIMNRVKKYSDLIKEEEALENEWNKYVELKARSYVNCWSPVVYLNYKYLPAIFNKLKLTVSNKRGASLFLNLMRCEAHYDISKEVITKYLKK</sequence>
<evidence type="ECO:0000313" key="3">
    <source>
        <dbReference type="EMBL" id="TCD02701.1"/>
    </source>
</evidence>
<feature type="domain" description="Capsule synthesis protein CapA" evidence="2">
    <location>
        <begin position="2"/>
        <end position="232"/>
    </location>
</feature>
<dbReference type="OrthoDB" id="9810906at2"/>
<dbReference type="InterPro" id="IPR019079">
    <property type="entry name" value="Capsule_synth_CapA"/>
</dbReference>
<dbReference type="RefSeq" id="WP_131592563.1">
    <property type="nucleotide sequence ID" value="NZ_SJSL01000001.1"/>
</dbReference>
<evidence type="ECO:0000313" key="4">
    <source>
        <dbReference type="Proteomes" id="UP000293347"/>
    </source>
</evidence>
<keyword evidence="4" id="KW-1185">Reference proteome</keyword>
<evidence type="ECO:0000259" key="2">
    <source>
        <dbReference type="SMART" id="SM00854"/>
    </source>
</evidence>
<gene>
    <name evidence="3" type="ORF">EZ437_01555</name>
</gene>
<dbReference type="AlphaFoldDB" id="A0A4R0NP53"/>
<evidence type="ECO:0000256" key="1">
    <source>
        <dbReference type="ARBA" id="ARBA00005662"/>
    </source>
</evidence>
<dbReference type="InterPro" id="IPR029052">
    <property type="entry name" value="Metallo-depent_PP-like"/>
</dbReference>
<name>A0A4R0NP53_9SPHI</name>
<dbReference type="Pfam" id="PF09587">
    <property type="entry name" value="PGA_cap"/>
    <property type="match status" value="1"/>
</dbReference>
<dbReference type="InterPro" id="IPR052169">
    <property type="entry name" value="CW_Biosynth-Accessory"/>
</dbReference>
<comment type="caution">
    <text evidence="3">The sequence shown here is derived from an EMBL/GenBank/DDBJ whole genome shotgun (WGS) entry which is preliminary data.</text>
</comment>
<dbReference type="Gene3D" id="3.60.21.10">
    <property type="match status" value="1"/>
</dbReference>
<dbReference type="Proteomes" id="UP000293347">
    <property type="component" value="Unassembled WGS sequence"/>
</dbReference>
<accession>A0A4R0NP53</accession>
<dbReference type="EMBL" id="SJSL01000001">
    <property type="protein sequence ID" value="TCD02701.1"/>
    <property type="molecule type" value="Genomic_DNA"/>
</dbReference>
<dbReference type="CDD" id="cd07381">
    <property type="entry name" value="MPP_CapA"/>
    <property type="match status" value="1"/>
</dbReference>
<dbReference type="PANTHER" id="PTHR33393">
    <property type="entry name" value="POLYGLUTAMINE SYNTHESIS ACCESSORY PROTEIN RV0574C-RELATED"/>
    <property type="match status" value="1"/>
</dbReference>
<protein>
    <submittedName>
        <fullName evidence="3">CapA family protein</fullName>
    </submittedName>
</protein>